<evidence type="ECO:0000313" key="2">
    <source>
        <dbReference type="EMBL" id="AMJ78432.1"/>
    </source>
</evidence>
<reference evidence="2 3" key="1">
    <citation type="submission" date="2015-12" db="EMBL/GenBank/DDBJ databases">
        <title>Intraspecies pangenome expansion in the marine bacterium Alteromonas.</title>
        <authorList>
            <person name="Lopez-Perez M."/>
            <person name="Rodriguez-Valera F."/>
        </authorList>
    </citation>
    <scope>NUCLEOTIDE SEQUENCE [LARGE SCALE GENOMIC DNA]</scope>
    <source>
        <strain evidence="2 3">UM8</strain>
    </source>
</reference>
<dbReference type="Proteomes" id="UP000061468">
    <property type="component" value="Chromosome"/>
</dbReference>
<dbReference type="AlphaFoldDB" id="A0AAC8XJG8"/>
<dbReference type="EMBL" id="CP013928">
    <property type="protein sequence ID" value="AMJ78432.1"/>
    <property type="molecule type" value="Genomic_DNA"/>
</dbReference>
<feature type="chain" id="PRO_5042209105" evidence="1">
    <location>
        <begin position="27"/>
        <end position="91"/>
    </location>
</feature>
<dbReference type="RefSeq" id="WP_012518223.1">
    <property type="nucleotide sequence ID" value="NZ_CP013928.1"/>
</dbReference>
<sequence>MIKPSKNIFLSLALSLFAIVFTPALAQEAPLSLTSVKEIASNPSNKKQRLNKSLALNAVKRTTSLVPQRKKPSNRLFLIHSVLPNSRTSAE</sequence>
<evidence type="ECO:0000256" key="1">
    <source>
        <dbReference type="SAM" id="SignalP"/>
    </source>
</evidence>
<protein>
    <submittedName>
        <fullName evidence="2">Uncharacterized protein</fullName>
    </submittedName>
</protein>
<evidence type="ECO:0000313" key="3">
    <source>
        <dbReference type="Proteomes" id="UP000061468"/>
    </source>
</evidence>
<feature type="signal peptide" evidence="1">
    <location>
        <begin position="1"/>
        <end position="26"/>
    </location>
</feature>
<name>A0AAC8XJG8_9ALTE</name>
<gene>
    <name evidence="2" type="ORF">AV942_09080</name>
</gene>
<organism evidence="2 3">
    <name type="scientific">Alteromonas mediterranea</name>
    <dbReference type="NCBI Taxonomy" id="314275"/>
    <lineage>
        <taxon>Bacteria</taxon>
        <taxon>Pseudomonadati</taxon>
        <taxon>Pseudomonadota</taxon>
        <taxon>Gammaproteobacteria</taxon>
        <taxon>Alteromonadales</taxon>
        <taxon>Alteromonadaceae</taxon>
        <taxon>Alteromonas/Salinimonas group</taxon>
        <taxon>Alteromonas</taxon>
    </lineage>
</organism>
<proteinExistence type="predicted"/>
<accession>A0AAC8XJG8</accession>
<keyword evidence="1" id="KW-0732">Signal</keyword>